<feature type="domain" description="Protein kinase" evidence="8">
    <location>
        <begin position="834"/>
        <end position="1089"/>
    </location>
</feature>
<dbReference type="InterPro" id="IPR008271">
    <property type="entry name" value="Ser/Thr_kinase_AS"/>
</dbReference>
<evidence type="ECO:0000256" key="3">
    <source>
        <dbReference type="ARBA" id="ARBA00022840"/>
    </source>
</evidence>
<keyword evidence="9" id="KW-0418">Kinase</keyword>
<feature type="repeat" description="ANK" evidence="5">
    <location>
        <begin position="321"/>
        <end position="353"/>
    </location>
</feature>
<organism evidence="9 10">
    <name type="scientific">Saprolegnia diclina (strain VS20)</name>
    <dbReference type="NCBI Taxonomy" id="1156394"/>
    <lineage>
        <taxon>Eukaryota</taxon>
        <taxon>Sar</taxon>
        <taxon>Stramenopiles</taxon>
        <taxon>Oomycota</taxon>
        <taxon>Saprolegniomycetes</taxon>
        <taxon>Saprolegniales</taxon>
        <taxon>Saprolegniaceae</taxon>
        <taxon>Saprolegnia</taxon>
    </lineage>
</organism>
<gene>
    <name evidence="9" type="ORF">SDRG_17138</name>
</gene>
<dbReference type="SMART" id="SM00220">
    <property type="entry name" value="S_TKc"/>
    <property type="match status" value="1"/>
</dbReference>
<dbReference type="eggNOG" id="KOG4177">
    <property type="taxonomic scope" value="Eukaryota"/>
</dbReference>
<keyword evidence="7" id="KW-0472">Membrane</keyword>
<name>T0PVF1_SAPDV</name>
<keyword evidence="9" id="KW-0808">Transferase</keyword>
<dbReference type="STRING" id="1156394.T0PVF1"/>
<evidence type="ECO:0000313" key="9">
    <source>
        <dbReference type="EMBL" id="EQC24975.1"/>
    </source>
</evidence>
<keyword evidence="7" id="KW-1133">Transmembrane helix</keyword>
<keyword evidence="2 6" id="KW-0547">Nucleotide-binding</keyword>
<feature type="repeat" description="ANK" evidence="5">
    <location>
        <begin position="668"/>
        <end position="701"/>
    </location>
</feature>
<feature type="repeat" description="ANK" evidence="5">
    <location>
        <begin position="387"/>
        <end position="409"/>
    </location>
</feature>
<evidence type="ECO:0000256" key="4">
    <source>
        <dbReference type="ARBA" id="ARBA00023043"/>
    </source>
</evidence>
<dbReference type="Proteomes" id="UP000030762">
    <property type="component" value="Unassembled WGS sequence"/>
</dbReference>
<evidence type="ECO:0000259" key="8">
    <source>
        <dbReference type="PROSITE" id="PS50011"/>
    </source>
</evidence>
<feature type="transmembrane region" description="Helical" evidence="7">
    <location>
        <begin position="239"/>
        <end position="259"/>
    </location>
</feature>
<dbReference type="PROSITE" id="PS00107">
    <property type="entry name" value="PROTEIN_KINASE_ATP"/>
    <property type="match status" value="1"/>
</dbReference>
<dbReference type="RefSeq" id="XP_008621595.1">
    <property type="nucleotide sequence ID" value="XM_008623373.1"/>
</dbReference>
<dbReference type="SUPFAM" id="SSF48403">
    <property type="entry name" value="Ankyrin repeat"/>
    <property type="match status" value="3"/>
</dbReference>
<dbReference type="Pfam" id="PF00069">
    <property type="entry name" value="Pkinase"/>
    <property type="match status" value="1"/>
</dbReference>
<dbReference type="GO" id="GO:0004672">
    <property type="term" value="F:protein kinase activity"/>
    <property type="evidence" value="ECO:0007669"/>
    <property type="project" value="InterPro"/>
</dbReference>
<dbReference type="PANTHER" id="PTHR24123">
    <property type="entry name" value="ANKYRIN REPEAT-CONTAINING"/>
    <property type="match status" value="1"/>
</dbReference>
<feature type="repeat" description="ANK" evidence="5">
    <location>
        <begin position="702"/>
        <end position="727"/>
    </location>
</feature>
<dbReference type="InParanoid" id="T0PVF1"/>
<dbReference type="Gene3D" id="1.25.40.20">
    <property type="entry name" value="Ankyrin repeat-containing domain"/>
    <property type="match status" value="5"/>
</dbReference>
<dbReference type="SMART" id="SM00248">
    <property type="entry name" value="ANK"/>
    <property type="match status" value="13"/>
</dbReference>
<feature type="transmembrane region" description="Helical" evidence="7">
    <location>
        <begin position="202"/>
        <end position="233"/>
    </location>
</feature>
<evidence type="ECO:0000256" key="7">
    <source>
        <dbReference type="SAM" id="Phobius"/>
    </source>
</evidence>
<evidence type="ECO:0000256" key="5">
    <source>
        <dbReference type="PROSITE-ProRule" id="PRU00023"/>
    </source>
</evidence>
<keyword evidence="1" id="KW-0677">Repeat</keyword>
<dbReference type="PANTHER" id="PTHR24123:SF33">
    <property type="entry name" value="PROTEIN HOS4"/>
    <property type="match status" value="1"/>
</dbReference>
<dbReference type="Pfam" id="PF00023">
    <property type="entry name" value="Ank"/>
    <property type="match status" value="1"/>
</dbReference>
<keyword evidence="10" id="KW-1185">Reference proteome</keyword>
<dbReference type="InterPro" id="IPR000719">
    <property type="entry name" value="Prot_kinase_dom"/>
</dbReference>
<dbReference type="PROSITE" id="PS50297">
    <property type="entry name" value="ANK_REP_REGION"/>
    <property type="match status" value="9"/>
</dbReference>
<evidence type="ECO:0000256" key="1">
    <source>
        <dbReference type="ARBA" id="ARBA00022737"/>
    </source>
</evidence>
<dbReference type="InterPro" id="IPR036770">
    <property type="entry name" value="Ankyrin_rpt-contain_sf"/>
</dbReference>
<evidence type="ECO:0000256" key="6">
    <source>
        <dbReference type="PROSITE-ProRule" id="PRU10141"/>
    </source>
</evidence>
<feature type="repeat" description="ANK" evidence="5">
    <location>
        <begin position="73"/>
        <end position="105"/>
    </location>
</feature>
<dbReference type="VEuPathDB" id="FungiDB:SDRG_17138"/>
<dbReference type="InterPro" id="IPR011009">
    <property type="entry name" value="Kinase-like_dom_sf"/>
</dbReference>
<dbReference type="PRINTS" id="PR01415">
    <property type="entry name" value="ANKYRIN"/>
</dbReference>
<dbReference type="Gene3D" id="1.10.510.10">
    <property type="entry name" value="Transferase(Phosphotransferase) domain 1"/>
    <property type="match status" value="1"/>
</dbReference>
<dbReference type="AlphaFoldDB" id="T0PVF1"/>
<keyword evidence="4 5" id="KW-0040">ANK repeat</keyword>
<dbReference type="PROSITE" id="PS50011">
    <property type="entry name" value="PROTEIN_KINASE_DOM"/>
    <property type="match status" value="1"/>
</dbReference>
<dbReference type="InterPro" id="IPR002110">
    <property type="entry name" value="Ankyrin_rpt"/>
</dbReference>
<dbReference type="GeneID" id="19957865"/>
<dbReference type="OrthoDB" id="188462at2759"/>
<dbReference type="EMBL" id="JH767333">
    <property type="protein sequence ID" value="EQC24975.1"/>
    <property type="molecule type" value="Genomic_DNA"/>
</dbReference>
<feature type="repeat" description="ANK" evidence="5">
    <location>
        <begin position="40"/>
        <end position="72"/>
    </location>
</feature>
<evidence type="ECO:0000313" key="10">
    <source>
        <dbReference type="Proteomes" id="UP000030762"/>
    </source>
</evidence>
<dbReference type="InterPro" id="IPR017441">
    <property type="entry name" value="Protein_kinase_ATP_BS"/>
</dbReference>
<dbReference type="InterPro" id="IPR051165">
    <property type="entry name" value="Multifunctional_ANK_Repeat"/>
</dbReference>
<feature type="binding site" evidence="6">
    <location>
        <position position="861"/>
    </location>
    <ligand>
        <name>ATP</name>
        <dbReference type="ChEBI" id="CHEBI:30616"/>
    </ligand>
</feature>
<sequence>MGASLTKQEGSLCDAARDGKLDVIRSCLDDGADVNCTSNTRWTPLHVAASQGQYGAVGLLLTRGAAIAAKNDDGETPLHVAALHGHLAVVRLLLEKGAAIAAKTKRGDTPLHVAPSTGQYDAADLLLEKGAAIAAKNDRGDTPLHVAARYGSLDVVRLLLEKGADVTAKNGNDETPLALAKSELHFHVALLLSSKENNNEPLAALLLVASMSMYACFTYVLYAAALLLFAIALWVVYKLFLVMLWVVYQLFLVMLGVGYQLYMGTSYLLGALLYNLYLLLLWTRADPLSPQRLFLAARDGDADAVRFRLYEGHSVNAKGEHDGTPLHVAAENGHVETARLLLDKGAVIDAKDKDGETALHVAAAHGREDAVQYLLAAKANVLATTQEGKTALQLAVDRGHVEVAAVLLEAATLTADTLLQLAACFGNSGHVDTLLGAFLPRQSPETLAMALLQAKINGRDDVLRMLRPHVAASSLQLKFTKEDVATMAYLTALTHDATNLQNELTIRAVPSSAIYSVDGTTVFTVVVILVTLLVAAVRSRRRTIGAHHQIAPATTEGPDARNRAKKLSDAIQQNNWEMTKTLLLSDDDVAVPTNNDTVAMLLDHAIEACDADLLQSVVTHLGAVRGSLASDVCHRMLLAAVTSNQPRLVKVLVQDRRVFAAVSVVSSTGTSPLHEAATRGDASIVTLLLASPTADVNATNAEASTPLMLAVAQGHCDVIRTLVAFGATRDTSLLDMAINNVDTSVLAALLAAPNMDLEQLDGDGTSILARAVARGATSAVECLLDAGANAAVQGLGGVSLLALANQRGLRRIARLLYKALYGEPHEATDADIDRSEEQSLGHGTGGKVVRASYRKLAVAVKSPHYRNQFKQFRDEINVMRRFKSPYVLPLLAAVDVTPHKPQMILELMTDGDLMKYLDDRQANVRQDGTVMALNVAWVLVNALWDFHRQGLMHRDVKSLNIFLCGRNGIKLGDLGTVRELNDNLTTNVGTLKWRAPEVSVTGGIYDCAADMFSFGVVLDELRVLVSDANDAPWLAPLAAACKQKLATSRPTAIAIVERLGYEVRNVPAPSGLAAQLLRQNVPRHGVPIL</sequence>
<dbReference type="PROSITE" id="PS50088">
    <property type="entry name" value="ANK_REPEAT"/>
    <property type="match status" value="9"/>
</dbReference>
<evidence type="ECO:0000256" key="2">
    <source>
        <dbReference type="ARBA" id="ARBA00022741"/>
    </source>
</evidence>
<keyword evidence="3 6" id="KW-0067">ATP-binding</keyword>
<dbReference type="GO" id="GO:0005524">
    <property type="term" value="F:ATP binding"/>
    <property type="evidence" value="ECO:0007669"/>
    <property type="project" value="UniProtKB-UniRule"/>
</dbReference>
<reference evidence="9 10" key="1">
    <citation type="submission" date="2012-04" db="EMBL/GenBank/DDBJ databases">
        <title>The Genome Sequence of Saprolegnia declina VS20.</title>
        <authorList>
            <consortium name="The Broad Institute Genome Sequencing Platform"/>
            <person name="Russ C."/>
            <person name="Nusbaum C."/>
            <person name="Tyler B."/>
            <person name="van West P."/>
            <person name="Dieguez-Uribeondo J."/>
            <person name="de Bruijn I."/>
            <person name="Tripathy S."/>
            <person name="Jiang R."/>
            <person name="Young S.K."/>
            <person name="Zeng Q."/>
            <person name="Gargeya S."/>
            <person name="Fitzgerald M."/>
            <person name="Haas B."/>
            <person name="Abouelleil A."/>
            <person name="Alvarado L."/>
            <person name="Arachchi H.M."/>
            <person name="Berlin A."/>
            <person name="Chapman S.B."/>
            <person name="Goldberg J."/>
            <person name="Griggs A."/>
            <person name="Gujja S."/>
            <person name="Hansen M."/>
            <person name="Howarth C."/>
            <person name="Imamovic A."/>
            <person name="Larimer J."/>
            <person name="McCowen C."/>
            <person name="Montmayeur A."/>
            <person name="Murphy C."/>
            <person name="Neiman D."/>
            <person name="Pearson M."/>
            <person name="Priest M."/>
            <person name="Roberts A."/>
            <person name="Saif S."/>
            <person name="Shea T."/>
            <person name="Sisk P."/>
            <person name="Sykes S."/>
            <person name="Wortman J."/>
            <person name="Nusbaum C."/>
            <person name="Birren B."/>
        </authorList>
    </citation>
    <scope>NUCLEOTIDE SEQUENCE [LARGE SCALE GENOMIC DNA]</scope>
    <source>
        <strain evidence="9 10">VS20</strain>
    </source>
</reference>
<dbReference type="Pfam" id="PF12796">
    <property type="entry name" value="Ank_2"/>
    <property type="match status" value="4"/>
</dbReference>
<feature type="transmembrane region" description="Helical" evidence="7">
    <location>
        <begin position="513"/>
        <end position="537"/>
    </location>
</feature>
<dbReference type="PROSITE" id="PS00108">
    <property type="entry name" value="PROTEIN_KINASE_ST"/>
    <property type="match status" value="1"/>
</dbReference>
<dbReference type="SUPFAM" id="SSF56112">
    <property type="entry name" value="Protein kinase-like (PK-like)"/>
    <property type="match status" value="1"/>
</dbReference>
<feature type="repeat" description="ANK" evidence="5">
    <location>
        <begin position="139"/>
        <end position="171"/>
    </location>
</feature>
<protein>
    <submittedName>
        <fullName evidence="9">TKL protein kinase</fullName>
    </submittedName>
</protein>
<feature type="transmembrane region" description="Helical" evidence="7">
    <location>
        <begin position="266"/>
        <end position="283"/>
    </location>
</feature>
<keyword evidence="7" id="KW-0812">Transmembrane</keyword>
<feature type="repeat" description="ANK" evidence="5">
    <location>
        <begin position="106"/>
        <end position="138"/>
    </location>
</feature>
<feature type="repeat" description="ANK" evidence="5">
    <location>
        <begin position="354"/>
        <end position="386"/>
    </location>
</feature>
<accession>T0PVF1</accession>
<dbReference type="eggNOG" id="KOG0192">
    <property type="taxonomic scope" value="Eukaryota"/>
</dbReference>
<proteinExistence type="predicted"/>